<keyword evidence="1" id="KW-0472">Membrane</keyword>
<reference evidence="3" key="1">
    <citation type="submission" date="2022-03" db="EMBL/GenBank/DDBJ databases">
        <title>Complete genome sequence of Caldinitratiruptor microaerophilus.</title>
        <authorList>
            <person name="Mukaiyama R."/>
            <person name="Nishiyama T."/>
            <person name="Ueda K."/>
        </authorList>
    </citation>
    <scope>NUCLEOTIDE SEQUENCE</scope>
    <source>
        <strain evidence="3">JCM 16183</strain>
    </source>
</reference>
<evidence type="ECO:0000313" key="3">
    <source>
        <dbReference type="EMBL" id="BDG59522.1"/>
    </source>
</evidence>
<protein>
    <submittedName>
        <fullName evidence="3">C4-dicarboxylate ABC transporter permease</fullName>
    </submittedName>
</protein>
<feature type="transmembrane region" description="Helical" evidence="1">
    <location>
        <begin position="66"/>
        <end position="84"/>
    </location>
</feature>
<feature type="transmembrane region" description="Helical" evidence="1">
    <location>
        <begin position="36"/>
        <end position="54"/>
    </location>
</feature>
<feature type="transmembrane region" description="Helical" evidence="1">
    <location>
        <begin position="395"/>
        <end position="424"/>
    </location>
</feature>
<feature type="transmembrane region" description="Helical" evidence="1">
    <location>
        <begin position="436"/>
        <end position="462"/>
    </location>
</feature>
<dbReference type="Proteomes" id="UP001163687">
    <property type="component" value="Chromosome"/>
</dbReference>
<feature type="transmembrane region" description="Helical" evidence="1">
    <location>
        <begin position="125"/>
        <end position="149"/>
    </location>
</feature>
<dbReference type="InterPro" id="IPR010656">
    <property type="entry name" value="DctM"/>
</dbReference>
<dbReference type="PANTHER" id="PTHR43849:SF2">
    <property type="entry name" value="BLL3936 PROTEIN"/>
    <property type="match status" value="1"/>
</dbReference>
<keyword evidence="4" id="KW-1185">Reference proteome</keyword>
<dbReference type="Pfam" id="PF06808">
    <property type="entry name" value="DctM"/>
    <property type="match status" value="1"/>
</dbReference>
<feature type="transmembrane region" description="Helical" evidence="1">
    <location>
        <begin position="548"/>
        <end position="569"/>
    </location>
</feature>
<accession>A0AA35CIB2</accession>
<organism evidence="3 4">
    <name type="scientific">Caldinitratiruptor microaerophilus</name>
    <dbReference type="NCBI Taxonomy" id="671077"/>
    <lineage>
        <taxon>Bacteria</taxon>
        <taxon>Bacillati</taxon>
        <taxon>Bacillota</taxon>
        <taxon>Clostridia</taxon>
        <taxon>Eubacteriales</taxon>
        <taxon>Symbiobacteriaceae</taxon>
        <taxon>Caldinitratiruptor</taxon>
    </lineage>
</organism>
<keyword evidence="1" id="KW-1133">Transmembrane helix</keyword>
<dbReference type="AlphaFoldDB" id="A0AA35CIB2"/>
<feature type="transmembrane region" description="Helical" evidence="1">
    <location>
        <begin position="516"/>
        <end position="536"/>
    </location>
</feature>
<feature type="transmembrane region" description="Helical" evidence="1">
    <location>
        <begin position="581"/>
        <end position="609"/>
    </location>
</feature>
<evidence type="ECO:0000256" key="1">
    <source>
        <dbReference type="SAM" id="Phobius"/>
    </source>
</evidence>
<feature type="transmembrane region" description="Helical" evidence="1">
    <location>
        <begin position="294"/>
        <end position="313"/>
    </location>
</feature>
<gene>
    <name evidence="3" type="ORF">caldi_06120</name>
</gene>
<proteinExistence type="predicted"/>
<feature type="domain" description="TRAP C4-dicarboxylate transport system permease DctM subunit" evidence="2">
    <location>
        <begin position="111"/>
        <end position="545"/>
    </location>
</feature>
<keyword evidence="1" id="KW-0812">Transmembrane</keyword>
<evidence type="ECO:0000313" key="4">
    <source>
        <dbReference type="Proteomes" id="UP001163687"/>
    </source>
</evidence>
<sequence>MRELGGWLGQLVKAYGMLASLLAIYTTWFGALEPRLLRPLHVLLLLPLVFFLYPATRRSPRDRPTWADWAWVAAVLAAAGYLVLNHRELNLRYDGVSPVTPAEIVLGTVMIGAALEAARRAVSPWLPVTTLVAIAYLFVAPYLPGVLHYKPIPYARVVEMMFLRGSEGIFGFLMGISATILAIFILFAVFLLESGVGQYLMELATSLAGRFRGGPAKVAVLSSALYGMVSGSSSADVYATGSFTIPLMKRTGYSARMAAAIEAVASAGGPLMPPVMGAGAFIMAEMTGIPYSKIVVAALLPALLYYVGVMAVVHLEAVRLGLQPVPADELPSAAGLLRRSYRLLPFAAVLYFLLAGYSPAKAALYGLLLSVLVSLPDPTTRLGPRRLAGTLFRGAVSMAGIATALACSGMIVAALTQTGLALAFSSLIMGVSRGNVVLALLMVFLLVSVLGTGIPTTAAYVIAVTVAAGTLTNLGVPLLAAHLFVFYYAVLADVTPPDAVTAFAAAQIAGADPIRTGLTAPVIAAAGFLVPFVFALEPALILQGPWPATLWVTASAVAGIVGLALAVVGHLRGRLSLPWRVLFALVAVVAISPRFVPSLIGMLGLGALIGLRTWLVRGDGAWVDPRHPVGAAIDAGRTEAAALESAREVE</sequence>
<feature type="transmembrane region" description="Helical" evidence="1">
    <location>
        <begin position="96"/>
        <end position="118"/>
    </location>
</feature>
<feature type="transmembrane region" description="Helical" evidence="1">
    <location>
        <begin position="12"/>
        <end position="30"/>
    </location>
</feature>
<dbReference type="RefSeq" id="WP_264843643.1">
    <property type="nucleotide sequence ID" value="NZ_AP025628.1"/>
</dbReference>
<feature type="transmembrane region" description="Helical" evidence="1">
    <location>
        <begin position="257"/>
        <end position="282"/>
    </location>
</feature>
<name>A0AA35CIB2_9FIRM</name>
<feature type="transmembrane region" description="Helical" evidence="1">
    <location>
        <begin position="169"/>
        <end position="192"/>
    </location>
</feature>
<dbReference type="NCBIfam" id="TIGR02123">
    <property type="entry name" value="TRAP_fused"/>
    <property type="match status" value="1"/>
</dbReference>
<dbReference type="EMBL" id="AP025628">
    <property type="protein sequence ID" value="BDG59522.1"/>
    <property type="molecule type" value="Genomic_DNA"/>
</dbReference>
<dbReference type="PANTHER" id="PTHR43849">
    <property type="entry name" value="BLL3936 PROTEIN"/>
    <property type="match status" value="1"/>
</dbReference>
<feature type="transmembrane region" description="Helical" evidence="1">
    <location>
        <begin position="474"/>
        <end position="495"/>
    </location>
</feature>
<evidence type="ECO:0000259" key="2">
    <source>
        <dbReference type="Pfam" id="PF06808"/>
    </source>
</evidence>
<dbReference type="InterPro" id="IPR011853">
    <property type="entry name" value="TRAP_DctM-Dct_fused"/>
</dbReference>
<dbReference type="KEGG" id="cmic:caldi_06120"/>
<feature type="transmembrane region" description="Helical" evidence="1">
    <location>
        <begin position="348"/>
        <end position="375"/>
    </location>
</feature>